<keyword evidence="10" id="KW-1185">Reference proteome</keyword>
<evidence type="ECO:0000259" key="8">
    <source>
        <dbReference type="PROSITE" id="PS50109"/>
    </source>
</evidence>
<dbReference type="PROSITE" id="PS50109">
    <property type="entry name" value="HIS_KIN"/>
    <property type="match status" value="1"/>
</dbReference>
<dbReference type="InterPro" id="IPR005467">
    <property type="entry name" value="His_kinase_dom"/>
</dbReference>
<comment type="catalytic activity">
    <reaction evidence="1">
        <text>ATP + protein L-histidine = ADP + protein N-phospho-L-histidine.</text>
        <dbReference type="EC" id="2.7.13.3"/>
    </reaction>
</comment>
<dbReference type="RefSeq" id="WP_144912030.1">
    <property type="nucleotide sequence ID" value="NZ_VLLI01000005.1"/>
</dbReference>
<evidence type="ECO:0000256" key="6">
    <source>
        <dbReference type="ARBA" id="ARBA00023012"/>
    </source>
</evidence>
<dbReference type="SMART" id="SM00388">
    <property type="entry name" value="HisKA"/>
    <property type="match status" value="1"/>
</dbReference>
<keyword evidence="6" id="KW-0902">Two-component regulatory system</keyword>
<feature type="transmembrane region" description="Helical" evidence="7">
    <location>
        <begin position="97"/>
        <end position="120"/>
    </location>
</feature>
<accession>A0A562U5T2</accession>
<dbReference type="InterPro" id="IPR036097">
    <property type="entry name" value="HisK_dim/P_sf"/>
</dbReference>
<keyword evidence="3" id="KW-0597">Phosphoprotein</keyword>
<dbReference type="InterPro" id="IPR050736">
    <property type="entry name" value="Sensor_HK_Regulatory"/>
</dbReference>
<dbReference type="PANTHER" id="PTHR43711:SF26">
    <property type="entry name" value="SENSOR HISTIDINE KINASE RCSC"/>
    <property type="match status" value="1"/>
</dbReference>
<dbReference type="Proteomes" id="UP000317010">
    <property type="component" value="Unassembled WGS sequence"/>
</dbReference>
<keyword evidence="7" id="KW-0812">Transmembrane</keyword>
<gene>
    <name evidence="9" type="ORF">JN11_01953</name>
</gene>
<comment type="caution">
    <text evidence="9">The sequence shown here is derived from an EMBL/GenBank/DDBJ whole genome shotgun (WGS) entry which is preliminary data.</text>
</comment>
<dbReference type="InterPro" id="IPR003594">
    <property type="entry name" value="HATPase_dom"/>
</dbReference>
<keyword evidence="7" id="KW-0472">Membrane</keyword>
<dbReference type="InterPro" id="IPR036890">
    <property type="entry name" value="HATPase_C_sf"/>
</dbReference>
<dbReference type="AlphaFoldDB" id="A0A562U5T2"/>
<protein>
    <recommendedName>
        <fullName evidence="2">histidine kinase</fullName>
        <ecNumber evidence="2">2.7.13.3</ecNumber>
    </recommendedName>
</protein>
<feature type="transmembrane region" description="Helical" evidence="7">
    <location>
        <begin position="27"/>
        <end position="50"/>
    </location>
</feature>
<feature type="transmembrane region" description="Helical" evidence="7">
    <location>
        <begin position="65"/>
        <end position="85"/>
    </location>
</feature>
<feature type="transmembrane region" description="Helical" evidence="7">
    <location>
        <begin position="175"/>
        <end position="196"/>
    </location>
</feature>
<dbReference type="GO" id="GO:0000155">
    <property type="term" value="F:phosphorelay sensor kinase activity"/>
    <property type="evidence" value="ECO:0007669"/>
    <property type="project" value="InterPro"/>
</dbReference>
<organism evidence="9 10">
    <name type="scientific">Mucilaginibacter frigoritolerans</name>
    <dbReference type="NCBI Taxonomy" id="652788"/>
    <lineage>
        <taxon>Bacteria</taxon>
        <taxon>Pseudomonadati</taxon>
        <taxon>Bacteroidota</taxon>
        <taxon>Sphingobacteriia</taxon>
        <taxon>Sphingobacteriales</taxon>
        <taxon>Sphingobacteriaceae</taxon>
        <taxon>Mucilaginibacter</taxon>
    </lineage>
</organism>
<dbReference type="InterPro" id="IPR004358">
    <property type="entry name" value="Sig_transdc_His_kin-like_C"/>
</dbReference>
<evidence type="ECO:0000256" key="4">
    <source>
        <dbReference type="ARBA" id="ARBA00022679"/>
    </source>
</evidence>
<keyword evidence="5 9" id="KW-0418">Kinase</keyword>
<dbReference type="PRINTS" id="PR00344">
    <property type="entry name" value="BCTRLSENSOR"/>
</dbReference>
<evidence type="ECO:0000313" key="9">
    <source>
        <dbReference type="EMBL" id="TWJ00697.1"/>
    </source>
</evidence>
<evidence type="ECO:0000313" key="10">
    <source>
        <dbReference type="Proteomes" id="UP000317010"/>
    </source>
</evidence>
<dbReference type="Gene3D" id="1.10.287.130">
    <property type="match status" value="1"/>
</dbReference>
<evidence type="ECO:0000256" key="7">
    <source>
        <dbReference type="SAM" id="Phobius"/>
    </source>
</evidence>
<dbReference type="Gene3D" id="3.30.565.10">
    <property type="entry name" value="Histidine kinase-like ATPase, C-terminal domain"/>
    <property type="match status" value="1"/>
</dbReference>
<sequence>MDKRFFKYLPGKYKAAYRHYYTGQNLLSVRIASVIFLILNSIIRLLYFVFPLSLTKAENFPEFNVTNWVFIAGSFIYYLSSNVLIDSFRKTKRSTAIMSFFVFSFSLYLISCGMYSSFIATSDPRNALTLYLIALIIVSILFVFEYFETIILMIAAELLFTSLLIHNHAFDTEMLYNQLISFILLGGFYLVSRYFFTYKANYYMQLIEIRKKNAEIERGSEFKSQLLGLVAHDLRNPIAAVESIAMMMEMDEIDEDTQENLDLIKTSCGKARSIIDELLESARNENIVELVTKKTEINKFLIDIANIWKIQKDTKNIELISRASPAYAMINMEKFQRVLDNLIGNALKFSKPNTKVDVILSKNKKHVVIEVKDKGIGIPKEKLPIIFDPFTKAGRPGLNGEQSTGLGLSIVKQIVEKHKGKIEVESNEGEGSIFRILLPEIES</sequence>
<dbReference type="OrthoDB" id="9757990at2"/>
<dbReference type="CDD" id="cd00075">
    <property type="entry name" value="HATPase"/>
    <property type="match status" value="1"/>
</dbReference>
<dbReference type="FunFam" id="3.30.565.10:FF:000006">
    <property type="entry name" value="Sensor histidine kinase WalK"/>
    <property type="match status" value="1"/>
</dbReference>
<dbReference type="EC" id="2.7.13.3" evidence="2"/>
<dbReference type="SUPFAM" id="SSF55874">
    <property type="entry name" value="ATPase domain of HSP90 chaperone/DNA topoisomerase II/histidine kinase"/>
    <property type="match status" value="1"/>
</dbReference>
<dbReference type="CDD" id="cd00082">
    <property type="entry name" value="HisKA"/>
    <property type="match status" value="1"/>
</dbReference>
<dbReference type="PANTHER" id="PTHR43711">
    <property type="entry name" value="TWO-COMPONENT HISTIDINE KINASE"/>
    <property type="match status" value="1"/>
</dbReference>
<name>A0A562U5T2_9SPHI</name>
<evidence type="ECO:0000256" key="3">
    <source>
        <dbReference type="ARBA" id="ARBA00022553"/>
    </source>
</evidence>
<dbReference type="Pfam" id="PF00512">
    <property type="entry name" value="HisKA"/>
    <property type="match status" value="1"/>
</dbReference>
<proteinExistence type="predicted"/>
<dbReference type="SMART" id="SM00387">
    <property type="entry name" value="HATPase_c"/>
    <property type="match status" value="1"/>
</dbReference>
<evidence type="ECO:0000256" key="1">
    <source>
        <dbReference type="ARBA" id="ARBA00000085"/>
    </source>
</evidence>
<evidence type="ECO:0000256" key="5">
    <source>
        <dbReference type="ARBA" id="ARBA00022777"/>
    </source>
</evidence>
<feature type="domain" description="Histidine kinase" evidence="8">
    <location>
        <begin position="229"/>
        <end position="442"/>
    </location>
</feature>
<feature type="transmembrane region" description="Helical" evidence="7">
    <location>
        <begin position="126"/>
        <end position="144"/>
    </location>
</feature>
<dbReference type="Pfam" id="PF02518">
    <property type="entry name" value="HATPase_c"/>
    <property type="match status" value="1"/>
</dbReference>
<dbReference type="InterPro" id="IPR003661">
    <property type="entry name" value="HisK_dim/P_dom"/>
</dbReference>
<dbReference type="EMBL" id="VLLI01000005">
    <property type="protein sequence ID" value="TWJ00697.1"/>
    <property type="molecule type" value="Genomic_DNA"/>
</dbReference>
<reference evidence="9 10" key="1">
    <citation type="submission" date="2019-07" db="EMBL/GenBank/DDBJ databases">
        <title>Genomic Encyclopedia of Archaeal and Bacterial Type Strains, Phase II (KMG-II): from individual species to whole genera.</title>
        <authorList>
            <person name="Goeker M."/>
        </authorList>
    </citation>
    <scope>NUCLEOTIDE SEQUENCE [LARGE SCALE GENOMIC DNA]</scope>
    <source>
        <strain evidence="9 10">ATCC BAA-1854</strain>
    </source>
</reference>
<keyword evidence="4" id="KW-0808">Transferase</keyword>
<keyword evidence="7" id="KW-1133">Transmembrane helix</keyword>
<evidence type="ECO:0000256" key="2">
    <source>
        <dbReference type="ARBA" id="ARBA00012438"/>
    </source>
</evidence>
<dbReference type="SUPFAM" id="SSF47384">
    <property type="entry name" value="Homodimeric domain of signal transducing histidine kinase"/>
    <property type="match status" value="1"/>
</dbReference>